<sequence>MKVIDSHIHLSSLANQRLLKWQGDHVLNKNCRLEDYVEENSLEVDGIIIIEFSALNTENHQGTIDEYKYYSRVIQGTLDGEEGSNDLKHLVKAVIPWVPMNEGADKVESYIENYKDDSFPYVKGFRYLLQDKPPQVMTTPQFISSLKYLDDNNFTFDWGIDLRCGGWWQFEETLEVFQKVPNVKYIINHLCKPTYKAEDVERWGKFMKSMYELTPNSYMKLSGGFSELEKNDDLDECVELIYPWFKIVMDLWGVERTIWASNWPVCAMFTDDLNKRWFTVTEKLFDRINLPVKDRQRIYNENYLSAYNL</sequence>
<comment type="caution">
    <text evidence="1">The sequence shown here is derived from an EMBL/GenBank/DDBJ whole genome shotgun (WGS) entry which is preliminary data.</text>
</comment>
<dbReference type="Proteomes" id="UP001152531">
    <property type="component" value="Unassembled WGS sequence"/>
</dbReference>
<evidence type="ECO:0000313" key="2">
    <source>
        <dbReference type="Proteomes" id="UP001152531"/>
    </source>
</evidence>
<dbReference type="EMBL" id="CALSDN010000014">
    <property type="protein sequence ID" value="CAH6723310.1"/>
    <property type="molecule type" value="Genomic_DNA"/>
</dbReference>
<protein>
    <submittedName>
        <fullName evidence="1">L-rhamnono-gamma-lactonase</fullName>
    </submittedName>
</protein>
<keyword evidence="2" id="KW-1185">Reference proteome</keyword>
<proteinExistence type="predicted"/>
<name>A0ACA9YF25_9ASCO</name>
<evidence type="ECO:0000313" key="1">
    <source>
        <dbReference type="EMBL" id="CAH6723310.1"/>
    </source>
</evidence>
<gene>
    <name evidence="1" type="ORF">CLIB1444_14S01222</name>
</gene>
<accession>A0ACA9YF25</accession>
<organism evidence="1 2">
    <name type="scientific">[Candida] jaroonii</name>
    <dbReference type="NCBI Taxonomy" id="467808"/>
    <lineage>
        <taxon>Eukaryota</taxon>
        <taxon>Fungi</taxon>
        <taxon>Dikarya</taxon>
        <taxon>Ascomycota</taxon>
        <taxon>Saccharomycotina</taxon>
        <taxon>Pichiomycetes</taxon>
        <taxon>Debaryomycetaceae</taxon>
        <taxon>Yamadazyma</taxon>
    </lineage>
</organism>
<reference evidence="1" key="1">
    <citation type="submission" date="2022-06" db="EMBL/GenBank/DDBJ databases">
        <authorList>
            <person name="Legras J.-L."/>
            <person name="Devillers H."/>
            <person name="Grondin C."/>
        </authorList>
    </citation>
    <scope>NUCLEOTIDE SEQUENCE</scope>
    <source>
        <strain evidence="1">CLIB 1444</strain>
    </source>
</reference>